<accession>A0A6I2MAN7</accession>
<evidence type="ECO:0000313" key="1">
    <source>
        <dbReference type="EMBL" id="MRX54839.1"/>
    </source>
</evidence>
<dbReference type="RefSeq" id="WP_154318792.1">
    <property type="nucleotide sequence ID" value="NZ_CAJGAA010000002.1"/>
</dbReference>
<comment type="caution">
    <text evidence="1">The sequence shown here is derived from an EMBL/GenBank/DDBJ whole genome shotgun (WGS) entry which is preliminary data.</text>
</comment>
<dbReference type="AlphaFoldDB" id="A0A6I2MAN7"/>
<keyword evidence="2" id="KW-1185">Reference proteome</keyword>
<sequence>MAKIQVSFNRNVKIGEDRYAAGESATVSKKDYESLLESGVINSVDSVPEDVDFFGLSREELSKVKNDDLKAFLDIEGLAYESSFTKEELINVIVGEEA</sequence>
<dbReference type="Proteomes" id="UP000441585">
    <property type="component" value="Unassembled WGS sequence"/>
</dbReference>
<evidence type="ECO:0000313" key="2">
    <source>
        <dbReference type="Proteomes" id="UP000441585"/>
    </source>
</evidence>
<proteinExistence type="predicted"/>
<name>A0A6I2MAN7_9BACI</name>
<organism evidence="1 2">
    <name type="scientific">Metabacillus idriensis</name>
    <dbReference type="NCBI Taxonomy" id="324768"/>
    <lineage>
        <taxon>Bacteria</taxon>
        <taxon>Bacillati</taxon>
        <taxon>Bacillota</taxon>
        <taxon>Bacilli</taxon>
        <taxon>Bacillales</taxon>
        <taxon>Bacillaceae</taxon>
        <taxon>Metabacillus</taxon>
    </lineage>
</organism>
<gene>
    <name evidence="1" type="ORF">GJU41_12725</name>
</gene>
<reference evidence="1 2" key="1">
    <citation type="submission" date="2019-11" db="EMBL/GenBank/DDBJ databases">
        <title>Bacillus idriensis genome.</title>
        <authorList>
            <person name="Konopka E.N."/>
            <person name="Newman J.D."/>
        </authorList>
    </citation>
    <scope>NUCLEOTIDE SEQUENCE [LARGE SCALE GENOMIC DNA]</scope>
    <source>
        <strain evidence="1 2">DSM 19097</strain>
    </source>
</reference>
<dbReference type="EMBL" id="WKKF01000002">
    <property type="protein sequence ID" value="MRX54839.1"/>
    <property type="molecule type" value="Genomic_DNA"/>
</dbReference>
<protein>
    <submittedName>
        <fullName evidence="1">Uncharacterized protein</fullName>
    </submittedName>
</protein>